<evidence type="ECO:0000259" key="5">
    <source>
        <dbReference type="PROSITE" id="PS50893"/>
    </source>
</evidence>
<comment type="caution">
    <text evidence="6">The sequence shown here is derived from an EMBL/GenBank/DDBJ whole genome shotgun (WGS) entry which is preliminary data.</text>
</comment>
<keyword evidence="7" id="KW-1185">Reference proteome</keyword>
<dbReference type="GO" id="GO:0005524">
    <property type="term" value="F:ATP binding"/>
    <property type="evidence" value="ECO:0007669"/>
    <property type="project" value="UniProtKB-KW"/>
</dbReference>
<gene>
    <name evidence="6" type="ORF">ACJDT4_02395</name>
</gene>
<accession>A0ABW8TA65</accession>
<evidence type="ECO:0000313" key="7">
    <source>
        <dbReference type="Proteomes" id="UP001623592"/>
    </source>
</evidence>
<comment type="similarity">
    <text evidence="1">Belongs to the ABC transporter superfamily.</text>
</comment>
<evidence type="ECO:0000256" key="4">
    <source>
        <dbReference type="ARBA" id="ARBA00022840"/>
    </source>
</evidence>
<evidence type="ECO:0000313" key="6">
    <source>
        <dbReference type="EMBL" id="MFL0249256.1"/>
    </source>
</evidence>
<dbReference type="SMART" id="SM00382">
    <property type="entry name" value="AAA"/>
    <property type="match status" value="1"/>
</dbReference>
<dbReference type="PROSITE" id="PS00211">
    <property type="entry name" value="ABC_TRANSPORTER_1"/>
    <property type="match status" value="1"/>
</dbReference>
<proteinExistence type="inferred from homology"/>
<keyword evidence="2" id="KW-0813">Transport</keyword>
<dbReference type="SUPFAM" id="SSF52540">
    <property type="entry name" value="P-loop containing nucleoside triphosphate hydrolases"/>
    <property type="match status" value="1"/>
</dbReference>
<keyword evidence="4 6" id="KW-0067">ATP-binding</keyword>
<dbReference type="PROSITE" id="PS50893">
    <property type="entry name" value="ABC_TRANSPORTER_2"/>
    <property type="match status" value="1"/>
</dbReference>
<dbReference type="RefSeq" id="WP_406785929.1">
    <property type="nucleotide sequence ID" value="NZ_JBJIAA010000002.1"/>
</dbReference>
<dbReference type="Pfam" id="PF00005">
    <property type="entry name" value="ABC_tran"/>
    <property type="match status" value="1"/>
</dbReference>
<feature type="domain" description="ABC transporter" evidence="5">
    <location>
        <begin position="5"/>
        <end position="233"/>
    </location>
</feature>
<dbReference type="EMBL" id="JBJIAA010000002">
    <property type="protein sequence ID" value="MFL0249256.1"/>
    <property type="molecule type" value="Genomic_DNA"/>
</dbReference>
<name>A0ABW8TA65_9CLOT</name>
<evidence type="ECO:0000256" key="3">
    <source>
        <dbReference type="ARBA" id="ARBA00022741"/>
    </source>
</evidence>
<dbReference type="Proteomes" id="UP001623592">
    <property type="component" value="Unassembled WGS sequence"/>
</dbReference>
<keyword evidence="3" id="KW-0547">Nucleotide-binding</keyword>
<dbReference type="PANTHER" id="PTHR43335">
    <property type="entry name" value="ABC TRANSPORTER, ATP-BINDING PROTEIN"/>
    <property type="match status" value="1"/>
</dbReference>
<reference evidence="6 7" key="1">
    <citation type="submission" date="2024-11" db="EMBL/GenBank/DDBJ databases">
        <authorList>
            <person name="Heng Y.C."/>
            <person name="Lim A.C.H."/>
            <person name="Lee J.K.Y."/>
            <person name="Kittelmann S."/>
        </authorList>
    </citation>
    <scope>NUCLEOTIDE SEQUENCE [LARGE SCALE GENOMIC DNA]</scope>
    <source>
        <strain evidence="6 7">WILCCON 0114</strain>
    </source>
</reference>
<protein>
    <submittedName>
        <fullName evidence="6">ATP-binding cassette domain-containing protein</fullName>
    </submittedName>
</protein>
<dbReference type="InterPro" id="IPR027417">
    <property type="entry name" value="P-loop_NTPase"/>
</dbReference>
<dbReference type="Gene3D" id="3.40.50.300">
    <property type="entry name" value="P-loop containing nucleotide triphosphate hydrolases"/>
    <property type="match status" value="1"/>
</dbReference>
<dbReference type="PANTHER" id="PTHR43335:SF8">
    <property type="entry name" value="ABC TRANSPORTER, ATP-BINDING PROTEIN"/>
    <property type="match status" value="1"/>
</dbReference>
<sequence length="303" mass="34478">MEYILRTNNLIKVFNGKRVVSDVNMNIKKGEIYGFLGPNGAGKTTVMKLITNLIKPTSGEIEIFGEKLTNSSFEILKRMGTIIEYPVFYDKLTAEENLDLHLEYMGYHDKSAIGKVIDMVNLKNIEGKAVKDFSVGMKQRLGIARSIITKPEFILLDEPINGLDPIGIKEFRSLFKMLSKEYGMTILISTHILAEIEQMADTIGVIDNGKLIEEVSMNSIRESNLEYIELKTNNVEKAAYVLENILKIRNFKIMDDNIIRIYEISISQSEILKNLVSRDVEVEAINRKSSSLEEHFLKLINTF</sequence>
<evidence type="ECO:0000256" key="2">
    <source>
        <dbReference type="ARBA" id="ARBA00022448"/>
    </source>
</evidence>
<dbReference type="InterPro" id="IPR017871">
    <property type="entry name" value="ABC_transporter-like_CS"/>
</dbReference>
<evidence type="ECO:0000256" key="1">
    <source>
        <dbReference type="ARBA" id="ARBA00005417"/>
    </source>
</evidence>
<organism evidence="6 7">
    <name type="scientific">Clostridium neuense</name>
    <dbReference type="NCBI Taxonomy" id="1728934"/>
    <lineage>
        <taxon>Bacteria</taxon>
        <taxon>Bacillati</taxon>
        <taxon>Bacillota</taxon>
        <taxon>Clostridia</taxon>
        <taxon>Eubacteriales</taxon>
        <taxon>Clostridiaceae</taxon>
        <taxon>Clostridium</taxon>
    </lineage>
</organism>
<dbReference type="InterPro" id="IPR003439">
    <property type="entry name" value="ABC_transporter-like_ATP-bd"/>
</dbReference>
<dbReference type="InterPro" id="IPR003593">
    <property type="entry name" value="AAA+_ATPase"/>
</dbReference>